<accession>A0ABW3M473</accession>
<reference evidence="2" key="1">
    <citation type="journal article" date="2019" name="Int. J. Syst. Evol. Microbiol.">
        <title>The Global Catalogue of Microorganisms (GCM) 10K type strain sequencing project: providing services to taxonomists for standard genome sequencing and annotation.</title>
        <authorList>
            <consortium name="The Broad Institute Genomics Platform"/>
            <consortium name="The Broad Institute Genome Sequencing Center for Infectious Disease"/>
            <person name="Wu L."/>
            <person name="Ma J."/>
        </authorList>
    </citation>
    <scope>NUCLEOTIDE SEQUENCE [LARGE SCALE GENOMIC DNA]</scope>
    <source>
        <strain evidence="2">JCM 31486</strain>
    </source>
</reference>
<sequence>MPDGELSPEQQINTEVTVGQSLHALGAAFGANVDARLGGGTPNGSWVFTDLNELDQVIHQWTDIQSTLTHRVFAIERTTFAAIPPATDMMSEIQVDALKKSLTAMRQHAIDMAVYAETYVAKLREARSAYAVTEQNNATLFDGHHG</sequence>
<comment type="caution">
    <text evidence="1">The sequence shown here is derived from an EMBL/GenBank/DDBJ whole genome shotgun (WGS) entry which is preliminary data.</text>
</comment>
<dbReference type="EMBL" id="JBHTIS010000104">
    <property type="protein sequence ID" value="MFD1044690.1"/>
    <property type="molecule type" value="Genomic_DNA"/>
</dbReference>
<proteinExistence type="predicted"/>
<dbReference type="Proteomes" id="UP001597045">
    <property type="component" value="Unassembled WGS sequence"/>
</dbReference>
<protein>
    <recommendedName>
        <fullName evidence="3">PE domain-containing protein</fullName>
    </recommendedName>
</protein>
<keyword evidence="2" id="KW-1185">Reference proteome</keyword>
<name>A0ABW3M473_9PSEU</name>
<evidence type="ECO:0008006" key="3">
    <source>
        <dbReference type="Google" id="ProtNLM"/>
    </source>
</evidence>
<evidence type="ECO:0000313" key="1">
    <source>
        <dbReference type="EMBL" id="MFD1044690.1"/>
    </source>
</evidence>
<evidence type="ECO:0000313" key="2">
    <source>
        <dbReference type="Proteomes" id="UP001597045"/>
    </source>
</evidence>
<organism evidence="1 2">
    <name type="scientific">Kibdelosporangium lantanae</name>
    <dbReference type="NCBI Taxonomy" id="1497396"/>
    <lineage>
        <taxon>Bacteria</taxon>
        <taxon>Bacillati</taxon>
        <taxon>Actinomycetota</taxon>
        <taxon>Actinomycetes</taxon>
        <taxon>Pseudonocardiales</taxon>
        <taxon>Pseudonocardiaceae</taxon>
        <taxon>Kibdelosporangium</taxon>
    </lineage>
</organism>
<dbReference type="Gene3D" id="1.10.287.850">
    <property type="entry name" value="HP0062-like domain"/>
    <property type="match status" value="1"/>
</dbReference>
<gene>
    <name evidence="1" type="ORF">ACFQ1S_03330</name>
</gene>